<comment type="caution">
    <text evidence="3">The sequence shown here is derived from an EMBL/GenBank/DDBJ whole genome shotgun (WGS) entry which is preliminary data.</text>
</comment>
<keyword evidence="4" id="KW-1185">Reference proteome</keyword>
<keyword evidence="2" id="KW-0964">Secreted</keyword>
<evidence type="ECO:0008006" key="5">
    <source>
        <dbReference type="Google" id="ProtNLM"/>
    </source>
</evidence>
<dbReference type="GO" id="GO:0005509">
    <property type="term" value="F:calcium ion binding"/>
    <property type="evidence" value="ECO:0007669"/>
    <property type="project" value="InterPro"/>
</dbReference>
<evidence type="ECO:0000313" key="3">
    <source>
        <dbReference type="EMBL" id="MBS0125003.1"/>
    </source>
</evidence>
<dbReference type="Pfam" id="PF00353">
    <property type="entry name" value="HemolysinCabind"/>
    <property type="match status" value="6"/>
</dbReference>
<dbReference type="InterPro" id="IPR001343">
    <property type="entry name" value="Hemolysn_Ca-bd"/>
</dbReference>
<name>A0A8J7WGQ2_9RHOB</name>
<dbReference type="PANTHER" id="PTHR38340">
    <property type="entry name" value="S-LAYER PROTEIN"/>
    <property type="match status" value="1"/>
</dbReference>
<dbReference type="Gene3D" id="2.150.10.10">
    <property type="entry name" value="Serralysin-like metalloprotease, C-terminal"/>
    <property type="match status" value="5"/>
</dbReference>
<dbReference type="Proteomes" id="UP000681356">
    <property type="component" value="Unassembled WGS sequence"/>
</dbReference>
<dbReference type="PRINTS" id="PR00313">
    <property type="entry name" value="CABNDNGRPT"/>
</dbReference>
<dbReference type="EMBL" id="JAGTUU010000005">
    <property type="protein sequence ID" value="MBS0125003.1"/>
    <property type="molecule type" value="Genomic_DNA"/>
</dbReference>
<reference evidence="3" key="1">
    <citation type="submission" date="2021-04" db="EMBL/GenBank/DDBJ databases">
        <authorList>
            <person name="Yoon J."/>
        </authorList>
    </citation>
    <scope>NUCLEOTIDE SEQUENCE</scope>
    <source>
        <strain evidence="3">KMU-90</strain>
    </source>
</reference>
<evidence type="ECO:0000256" key="1">
    <source>
        <dbReference type="ARBA" id="ARBA00004613"/>
    </source>
</evidence>
<evidence type="ECO:0000313" key="4">
    <source>
        <dbReference type="Proteomes" id="UP000681356"/>
    </source>
</evidence>
<protein>
    <recommendedName>
        <fullName evidence="5">Calcium-binding protein</fullName>
    </recommendedName>
</protein>
<dbReference type="RefSeq" id="WP_212536977.1">
    <property type="nucleotide sequence ID" value="NZ_JAGTUU010000005.1"/>
</dbReference>
<accession>A0A8J7WGQ2</accession>
<dbReference type="PANTHER" id="PTHR38340:SF1">
    <property type="entry name" value="S-LAYER PROTEIN"/>
    <property type="match status" value="1"/>
</dbReference>
<proteinExistence type="predicted"/>
<comment type="subcellular location">
    <subcellularLocation>
        <location evidence="1">Secreted</location>
    </subcellularLocation>
</comment>
<dbReference type="InterPro" id="IPR011049">
    <property type="entry name" value="Serralysin-like_metalloprot_C"/>
</dbReference>
<organism evidence="3 4">
    <name type="scientific">Thetidibacter halocola</name>
    <dbReference type="NCBI Taxonomy" id="2827239"/>
    <lineage>
        <taxon>Bacteria</taxon>
        <taxon>Pseudomonadati</taxon>
        <taxon>Pseudomonadota</taxon>
        <taxon>Alphaproteobacteria</taxon>
        <taxon>Rhodobacterales</taxon>
        <taxon>Roseobacteraceae</taxon>
        <taxon>Thetidibacter</taxon>
    </lineage>
</organism>
<dbReference type="GO" id="GO:0005576">
    <property type="term" value="C:extracellular region"/>
    <property type="evidence" value="ECO:0007669"/>
    <property type="project" value="UniProtKB-SubCell"/>
</dbReference>
<gene>
    <name evidence="3" type="ORF">KB874_12940</name>
</gene>
<dbReference type="PROSITE" id="PS00330">
    <property type="entry name" value="HEMOLYSIN_CALCIUM"/>
    <property type="match status" value="2"/>
</dbReference>
<dbReference type="InterPro" id="IPR050557">
    <property type="entry name" value="RTX_toxin/Mannuronan_C5-epim"/>
</dbReference>
<evidence type="ECO:0000256" key="2">
    <source>
        <dbReference type="ARBA" id="ARBA00022525"/>
    </source>
</evidence>
<dbReference type="SUPFAM" id="SSF51120">
    <property type="entry name" value="beta-Roll"/>
    <property type="match status" value="3"/>
</dbReference>
<sequence length="1346" mass="140790">MPSTSTDIRIISEDQSIWASGDRVGLEWSEYFPILGGGRSTYELSKVRFLEGGGRVIIDGETLNWEPPAWYATIANGVVRTVVIAYDMTDENGVTTTRTLAIKAIGTALGTAYEIPGLDDGFFGPYEFIHTSGSSATGVTEDKGPTSTSVTPLPENGIIQLDVITARDILRDGHQFETMVPIDIDWDLMAGIHDLAAAATSGLANAEAAARADALAARAAWEVASENAGLVNAVLLADAEILATRTARDAAKVTYDGAVVLQNAWQDARIEETAAIAAQTVAQGAFDTASSLLSAAQTSLNAAKNTLASVTSSITSFLGGIAYGSLDAIIIANNVCDICVPDGLVNTARSLQSQLSSAQSAVNSWTSTVASRQISFNSAQSALNEAKGDVSAAVAATFEALNDLNDYLAGQSVSGLYSLYQLAANAYNEALADRLDALNAMWANGILQFQAPTAADLVYYNAIAADRLADKIWYDDLLEEAIGLVNDAANILADALTSTEIQLQARVEVDVDAQVGFQVKMTLDAGSVDSALDYRVDTQAELDELADTFTVTAVATNTNGDTVAFETISPNATFYAGFVYDIGAQFRILVDLFSQIAGLEVFDFPNGPNPLQLTETIRMAGWIDLIDFDTRDLSYSPDLPGWVGDILGFNFTFPTIETFGRAADISADVYTDPAGFDLDRLADVLLDFVNAKLDYSDEFRALLIQEGAYSDLTTNDFGEAFVTALSIFFDLLTGEGDTDGDGVVPLFTLKNDAGTVDGLFHINSIADVIGEVDIENAGSLGFFVAEGQSDNVIEVTVDIDQLAAVLVNLAFGIPPNAAVNPLDLGIGIEDILEKVNISDEMKAAIADFIRLDLGFEAMDLDVSTGANFSQKFALSVDDMVFDLEFEDGTTRQVRASEGGEIVIENASSLVDTNGNGSIDYTMTLTPDATFFNDTQIGLNIGYTLDFLKANFEAFAKLPLNDIFGGLSLPGVPEEVGIALGLGPVVRMEGDLNLLSMDIFEDIFDFDAGNSAFAGAFTPAAGAEGINYTAGDSGEDFAGTQYADTLTGGTGADTIGGRSGDDWIGGGDGDDAAYGNLGNDTLRGGTGDDLLNGGNGSDNVAGEAGDDTVFGGQGADMLFGGVGDDRVIGGNGRDLAYMGGGNDTFIDNGQGGANGRDTVFGGAGNDTMQGGNGDDVLYGEAGFDVIYGRLGDDRIYGGDKKDILFGGDGNDTVFGGEGRDRVYLGNGDDVFFDSDDVTFGDDFIFGAGGNDTIRMGGGNDTATGGGGADVFVFAADINADTVTDYAVGQDALQIDAGLWGGALNQARIDTLSSVSGGNLVLDFGGGHSITFTGVTSNTGMIDDITLL</sequence>
<dbReference type="InterPro" id="IPR018511">
    <property type="entry name" value="Hemolysin-typ_Ca-bd_CS"/>
</dbReference>